<dbReference type="EMBL" id="JAUDZG010000005">
    <property type="protein sequence ID" value="KAK3303932.1"/>
    <property type="molecule type" value="Genomic_DNA"/>
</dbReference>
<evidence type="ECO:0000256" key="1">
    <source>
        <dbReference type="SAM" id="SignalP"/>
    </source>
</evidence>
<accession>A0AAJ0LZZ1</accession>
<reference evidence="2" key="1">
    <citation type="journal article" date="2023" name="Mol. Phylogenet. Evol.">
        <title>Genome-scale phylogeny and comparative genomics of the fungal order Sordariales.</title>
        <authorList>
            <person name="Hensen N."/>
            <person name="Bonometti L."/>
            <person name="Westerberg I."/>
            <person name="Brannstrom I.O."/>
            <person name="Guillou S."/>
            <person name="Cros-Aarteil S."/>
            <person name="Calhoun S."/>
            <person name="Haridas S."/>
            <person name="Kuo A."/>
            <person name="Mondo S."/>
            <person name="Pangilinan J."/>
            <person name="Riley R."/>
            <person name="LaButti K."/>
            <person name="Andreopoulos B."/>
            <person name="Lipzen A."/>
            <person name="Chen C."/>
            <person name="Yan M."/>
            <person name="Daum C."/>
            <person name="Ng V."/>
            <person name="Clum A."/>
            <person name="Steindorff A."/>
            <person name="Ohm R.A."/>
            <person name="Martin F."/>
            <person name="Silar P."/>
            <person name="Natvig D.O."/>
            <person name="Lalanne C."/>
            <person name="Gautier V."/>
            <person name="Ament-Velasquez S.L."/>
            <person name="Kruys A."/>
            <person name="Hutchinson M.I."/>
            <person name="Powell A.J."/>
            <person name="Barry K."/>
            <person name="Miller A.N."/>
            <person name="Grigoriev I.V."/>
            <person name="Debuchy R."/>
            <person name="Gladieux P."/>
            <person name="Hiltunen Thoren M."/>
            <person name="Johannesson H."/>
        </authorList>
    </citation>
    <scope>NUCLEOTIDE SEQUENCE</scope>
    <source>
        <strain evidence="2">CBS 333.67</strain>
    </source>
</reference>
<feature type="chain" id="PRO_5042512481" description="Secreted protein" evidence="1">
    <location>
        <begin position="21"/>
        <end position="79"/>
    </location>
</feature>
<dbReference type="Proteomes" id="UP001273166">
    <property type="component" value="Unassembled WGS sequence"/>
</dbReference>
<comment type="caution">
    <text evidence="2">The sequence shown here is derived from an EMBL/GenBank/DDBJ whole genome shotgun (WGS) entry which is preliminary data.</text>
</comment>
<keyword evidence="3" id="KW-1185">Reference proteome</keyword>
<sequence length="79" mass="8432">MARRVLLLRALLWCADTSTSVCSLSGSSTQSFRTGGRCLEADAASWPRHGSCAAGNKCAESAHDRPCSFESESQREVAP</sequence>
<dbReference type="RefSeq" id="XP_062719712.1">
    <property type="nucleotide sequence ID" value="XM_062869475.1"/>
</dbReference>
<organism evidence="2 3">
    <name type="scientific">Chaetomium strumarium</name>
    <dbReference type="NCBI Taxonomy" id="1170767"/>
    <lineage>
        <taxon>Eukaryota</taxon>
        <taxon>Fungi</taxon>
        <taxon>Dikarya</taxon>
        <taxon>Ascomycota</taxon>
        <taxon>Pezizomycotina</taxon>
        <taxon>Sordariomycetes</taxon>
        <taxon>Sordariomycetidae</taxon>
        <taxon>Sordariales</taxon>
        <taxon>Chaetomiaceae</taxon>
        <taxon>Chaetomium</taxon>
    </lineage>
</organism>
<protein>
    <recommendedName>
        <fullName evidence="4">Secreted protein</fullName>
    </recommendedName>
</protein>
<proteinExistence type="predicted"/>
<gene>
    <name evidence="2" type="ORF">B0T15DRAFT_535032</name>
</gene>
<dbReference type="AlphaFoldDB" id="A0AAJ0LZZ1"/>
<evidence type="ECO:0000313" key="3">
    <source>
        <dbReference type="Proteomes" id="UP001273166"/>
    </source>
</evidence>
<evidence type="ECO:0000313" key="2">
    <source>
        <dbReference type="EMBL" id="KAK3303932.1"/>
    </source>
</evidence>
<dbReference type="GeneID" id="87888304"/>
<feature type="signal peptide" evidence="1">
    <location>
        <begin position="1"/>
        <end position="20"/>
    </location>
</feature>
<evidence type="ECO:0008006" key="4">
    <source>
        <dbReference type="Google" id="ProtNLM"/>
    </source>
</evidence>
<name>A0AAJ0LZZ1_9PEZI</name>
<reference evidence="2" key="2">
    <citation type="submission" date="2023-06" db="EMBL/GenBank/DDBJ databases">
        <authorList>
            <consortium name="Lawrence Berkeley National Laboratory"/>
            <person name="Mondo S.J."/>
            <person name="Hensen N."/>
            <person name="Bonometti L."/>
            <person name="Westerberg I."/>
            <person name="Brannstrom I.O."/>
            <person name="Guillou S."/>
            <person name="Cros-Aarteil S."/>
            <person name="Calhoun S."/>
            <person name="Haridas S."/>
            <person name="Kuo A."/>
            <person name="Pangilinan J."/>
            <person name="Riley R."/>
            <person name="Labutti K."/>
            <person name="Andreopoulos B."/>
            <person name="Lipzen A."/>
            <person name="Chen C."/>
            <person name="Yanf M."/>
            <person name="Daum C."/>
            <person name="Ng V."/>
            <person name="Clum A."/>
            <person name="Steindorff A."/>
            <person name="Ohm R."/>
            <person name="Martin F."/>
            <person name="Silar P."/>
            <person name="Natvig D."/>
            <person name="Lalanne C."/>
            <person name="Gautier V."/>
            <person name="Ament-Velasquez S.L."/>
            <person name="Kruys A."/>
            <person name="Hutchinson M.I."/>
            <person name="Powell A.J."/>
            <person name="Barry K."/>
            <person name="Miller A.N."/>
            <person name="Grigoriev I.V."/>
            <person name="Debuchy R."/>
            <person name="Gladieux P."/>
            <person name="Thoren M.H."/>
            <person name="Johannesson H."/>
        </authorList>
    </citation>
    <scope>NUCLEOTIDE SEQUENCE</scope>
    <source>
        <strain evidence="2">CBS 333.67</strain>
    </source>
</reference>
<keyword evidence="1" id="KW-0732">Signal</keyword>